<accession>A0ABT4CNK2</accession>
<keyword evidence="2" id="KW-0175">Coiled coil</keyword>
<dbReference type="SMART" id="SM00028">
    <property type="entry name" value="TPR"/>
    <property type="match status" value="3"/>
</dbReference>
<dbReference type="RefSeq" id="WP_268049400.1">
    <property type="nucleotide sequence ID" value="NZ_JAPQES010000002.1"/>
</dbReference>
<feature type="repeat" description="TPR" evidence="1">
    <location>
        <begin position="67"/>
        <end position="100"/>
    </location>
</feature>
<dbReference type="Proteomes" id="UP001079657">
    <property type="component" value="Unassembled WGS sequence"/>
</dbReference>
<evidence type="ECO:0000256" key="1">
    <source>
        <dbReference type="PROSITE-ProRule" id="PRU00339"/>
    </source>
</evidence>
<sequence>MSFFDQANNLYNKKEYEKAINAYKKAIELKENKTASLYNTAVCFIKLNNYTRAISLLKAAIREKEDSRYFFNLGYCYAMLKDAKKALIYFNTAWALNNEDSDCEKAIDLIIQTLSKDK</sequence>
<reference evidence="3" key="1">
    <citation type="submission" date="2022-12" db="EMBL/GenBank/DDBJ databases">
        <authorList>
            <person name="Wang J."/>
        </authorList>
    </citation>
    <scope>NUCLEOTIDE SEQUENCE</scope>
    <source>
        <strain evidence="3">HY-42-06</strain>
    </source>
</reference>
<evidence type="ECO:0000313" key="3">
    <source>
        <dbReference type="EMBL" id="MCY6370635.1"/>
    </source>
</evidence>
<dbReference type="PROSITE" id="PS50005">
    <property type="entry name" value="TPR"/>
    <property type="match status" value="1"/>
</dbReference>
<dbReference type="InterPro" id="IPR011990">
    <property type="entry name" value="TPR-like_helical_dom_sf"/>
</dbReference>
<organism evidence="3 4">
    <name type="scientific">Clostridium ganghwense</name>
    <dbReference type="NCBI Taxonomy" id="312089"/>
    <lineage>
        <taxon>Bacteria</taxon>
        <taxon>Bacillati</taxon>
        <taxon>Bacillota</taxon>
        <taxon>Clostridia</taxon>
        <taxon>Eubacteriales</taxon>
        <taxon>Clostridiaceae</taxon>
        <taxon>Clostridium</taxon>
    </lineage>
</organism>
<dbReference type="PANTHER" id="PTHR46512">
    <property type="entry name" value="PEPTIDYLPROLYL ISOMERASE"/>
    <property type="match status" value="1"/>
</dbReference>
<dbReference type="InterPro" id="IPR050754">
    <property type="entry name" value="FKBP4/5/8-like"/>
</dbReference>
<dbReference type="Pfam" id="PF13432">
    <property type="entry name" value="TPR_16"/>
    <property type="match status" value="1"/>
</dbReference>
<evidence type="ECO:0000256" key="2">
    <source>
        <dbReference type="SAM" id="Coils"/>
    </source>
</evidence>
<dbReference type="InterPro" id="IPR019734">
    <property type="entry name" value="TPR_rpt"/>
</dbReference>
<keyword evidence="4" id="KW-1185">Reference proteome</keyword>
<gene>
    <name evidence="3" type="ORF">OXH55_08325</name>
</gene>
<dbReference type="EMBL" id="JAPQES010000002">
    <property type="protein sequence ID" value="MCY6370635.1"/>
    <property type="molecule type" value="Genomic_DNA"/>
</dbReference>
<feature type="coiled-coil region" evidence="2">
    <location>
        <begin position="13"/>
        <end position="67"/>
    </location>
</feature>
<proteinExistence type="predicted"/>
<dbReference type="SUPFAM" id="SSF48452">
    <property type="entry name" value="TPR-like"/>
    <property type="match status" value="1"/>
</dbReference>
<dbReference type="Gene3D" id="1.25.40.10">
    <property type="entry name" value="Tetratricopeptide repeat domain"/>
    <property type="match status" value="1"/>
</dbReference>
<name>A0ABT4CNK2_9CLOT</name>
<comment type="caution">
    <text evidence="3">The sequence shown here is derived from an EMBL/GenBank/DDBJ whole genome shotgun (WGS) entry which is preliminary data.</text>
</comment>
<protein>
    <submittedName>
        <fullName evidence="3">Tetratricopeptide repeat protein</fullName>
    </submittedName>
</protein>
<keyword evidence="1" id="KW-0802">TPR repeat</keyword>
<evidence type="ECO:0000313" key="4">
    <source>
        <dbReference type="Proteomes" id="UP001079657"/>
    </source>
</evidence>
<dbReference type="Pfam" id="PF13181">
    <property type="entry name" value="TPR_8"/>
    <property type="match status" value="1"/>
</dbReference>